<feature type="region of interest" description="Disordered" evidence="1">
    <location>
        <begin position="1042"/>
        <end position="1125"/>
    </location>
</feature>
<name>A0AAQ3P4Z3_VIGMU</name>
<proteinExistence type="predicted"/>
<dbReference type="Proteomes" id="UP001374535">
    <property type="component" value="Chromosome 2"/>
</dbReference>
<feature type="transmembrane region" description="Helical" evidence="2">
    <location>
        <begin position="390"/>
        <end position="412"/>
    </location>
</feature>
<keyword evidence="2" id="KW-1133">Transmembrane helix</keyword>
<protein>
    <submittedName>
        <fullName evidence="3">Uncharacterized protein</fullName>
    </submittedName>
</protein>
<feature type="region of interest" description="Disordered" evidence="1">
    <location>
        <begin position="716"/>
        <end position="752"/>
    </location>
</feature>
<feature type="compositionally biased region" description="Pro residues" evidence="1">
    <location>
        <begin position="9"/>
        <end position="22"/>
    </location>
</feature>
<feature type="compositionally biased region" description="Low complexity" evidence="1">
    <location>
        <begin position="1045"/>
        <end position="1055"/>
    </location>
</feature>
<evidence type="ECO:0000256" key="2">
    <source>
        <dbReference type="SAM" id="Phobius"/>
    </source>
</evidence>
<keyword evidence="2" id="KW-0472">Membrane</keyword>
<organism evidence="3 4">
    <name type="scientific">Vigna mungo</name>
    <name type="common">Black gram</name>
    <name type="synonym">Phaseolus mungo</name>
    <dbReference type="NCBI Taxonomy" id="3915"/>
    <lineage>
        <taxon>Eukaryota</taxon>
        <taxon>Viridiplantae</taxon>
        <taxon>Streptophyta</taxon>
        <taxon>Embryophyta</taxon>
        <taxon>Tracheophyta</taxon>
        <taxon>Spermatophyta</taxon>
        <taxon>Magnoliopsida</taxon>
        <taxon>eudicotyledons</taxon>
        <taxon>Gunneridae</taxon>
        <taxon>Pentapetalae</taxon>
        <taxon>rosids</taxon>
        <taxon>fabids</taxon>
        <taxon>Fabales</taxon>
        <taxon>Fabaceae</taxon>
        <taxon>Papilionoideae</taxon>
        <taxon>50 kb inversion clade</taxon>
        <taxon>NPAAA clade</taxon>
        <taxon>indigoferoid/millettioid clade</taxon>
        <taxon>Phaseoleae</taxon>
        <taxon>Vigna</taxon>
    </lineage>
</organism>
<accession>A0AAQ3P4Z3</accession>
<dbReference type="AlphaFoldDB" id="A0AAQ3P4Z3"/>
<feature type="region of interest" description="Disordered" evidence="1">
    <location>
        <begin position="1"/>
        <end position="26"/>
    </location>
</feature>
<keyword evidence="2" id="KW-0812">Transmembrane</keyword>
<dbReference type="EMBL" id="CP144699">
    <property type="protein sequence ID" value="WVZ21705.1"/>
    <property type="molecule type" value="Genomic_DNA"/>
</dbReference>
<feature type="region of interest" description="Disordered" evidence="1">
    <location>
        <begin position="654"/>
        <end position="682"/>
    </location>
</feature>
<sequence>MTSPCGPGSTPPLTPLPNPTTPAPLSDLQPLFCEGGDVVSARTTNKYEFMSGKSFSHFLDEPQSGNFTVKECFVHSNEVFKLESQVKYDFGRKNFMPKNCEEGVRFLSDIDLGNTSEFGVDGFQSPHFHSAVNKTLTHLQAMHLPVTSVFRQRSPLSTFLCPRNKGETMEVAMEIYPGRGRINHAAFFLLLIDDMMQLLLLCSACSCGPSESVASGGKDKTKKPGRYIATELENIETNYFSDYTGFEIQIDSTDVDDAIDTLSEVASKKLVQILLRFVALFLPVAPIPPLPIPSSPVIAYPVVTVLKKPAMDKARFGFFFMLLILLASGIDSKNVIITVFVCDNAEMMLQTEGRHSTKTVLRFAMLKASLVATVADFVDAVSAPGTVQLGLFHVFWFGLSLHVAALASYVSFRGTKRSESQEVNDFRIMEYMRKKMALNNGKANYILLGGATWARSLEEEERDEWMMRGGDLSFCIPSLPFPISNALSSNFSFPIGFVFAPLIIAFVFAISLSFFLLVALLVFVVGVGNGVIASFASWCVRFAKWRVLRAGKGVHPWWVLLTVRHSVSTKYICGLNKRLRKEHRSVIAGTPFRWFLDLIDNVKNLIPPKVAIEKKSKNIAFNEYKFGRQPRERSFGNWSGMWFVVNDDVDVGTMKDKNDLKDEPRQKIKDDKSSTKKLLKRKRRESFMQTLDHQRSVVKELKRRVVVLEEEVTFEKAKRRRPKDGEHSVPREEPSISSGGISPGGMSTDPPPMKTYVRMGSRRRYKSLCPYAGFDSGNRLPTSGKRLPLTCLLHKCLDFTQLAGITNMDHFLPLGCPNNTSHTINKAPCVEVCVQILELTLVIVYQPLCLDFTQLAGITNMDHFLPLGCPNNTSHTINKAPCVEVCVQILELTLVIVYQPLVNDYHSLICCTSVWTSPNLLESQTWFWILDTKFNRGSPFFVHRRPSYEFLNVEQRCSKCGWSCLGMQGKYDVEWKTSNEFNRGSPFFVHKGPWHEFLNVEQSALEVLCGCSCLGMQGKYDVEWKTSNEVLKQLMQKKLCSTYPKNNNKSTTTKKAMVQGDLQQCTPRMPKTPTPTEHSHKATQTATMMMREREHPRPRTSERTRENEHERTTTEKDDEKRKRKL</sequence>
<keyword evidence="4" id="KW-1185">Reference proteome</keyword>
<feature type="transmembrane region" description="Helical" evidence="2">
    <location>
        <begin position="491"/>
        <end position="510"/>
    </location>
</feature>
<evidence type="ECO:0000256" key="1">
    <source>
        <dbReference type="SAM" id="MobiDB-lite"/>
    </source>
</evidence>
<feature type="compositionally biased region" description="Basic and acidic residues" evidence="1">
    <location>
        <begin position="1090"/>
        <end position="1125"/>
    </location>
</feature>
<feature type="transmembrane region" description="Helical" evidence="2">
    <location>
        <begin position="516"/>
        <end position="540"/>
    </location>
</feature>
<gene>
    <name evidence="3" type="ORF">V8G54_009027</name>
</gene>
<evidence type="ECO:0000313" key="3">
    <source>
        <dbReference type="EMBL" id="WVZ21705.1"/>
    </source>
</evidence>
<feature type="transmembrane region" description="Helical" evidence="2">
    <location>
        <begin position="316"/>
        <end position="340"/>
    </location>
</feature>
<feature type="compositionally biased region" description="Basic and acidic residues" evidence="1">
    <location>
        <begin position="723"/>
        <end position="734"/>
    </location>
</feature>
<feature type="compositionally biased region" description="Basic and acidic residues" evidence="1">
    <location>
        <begin position="654"/>
        <end position="674"/>
    </location>
</feature>
<reference evidence="3 4" key="1">
    <citation type="journal article" date="2023" name="Life. Sci Alliance">
        <title>Evolutionary insights into 3D genome organization and epigenetic landscape of Vigna mungo.</title>
        <authorList>
            <person name="Junaid A."/>
            <person name="Singh B."/>
            <person name="Bhatia S."/>
        </authorList>
    </citation>
    <scope>NUCLEOTIDE SEQUENCE [LARGE SCALE GENOMIC DNA]</scope>
    <source>
        <strain evidence="3">Urdbean</strain>
    </source>
</reference>
<evidence type="ECO:0000313" key="4">
    <source>
        <dbReference type="Proteomes" id="UP001374535"/>
    </source>
</evidence>